<evidence type="ECO:0000313" key="3">
    <source>
        <dbReference type="Proteomes" id="UP000653454"/>
    </source>
</evidence>
<gene>
    <name evidence="2" type="ORF">PLXY2_LOCUS15702</name>
</gene>
<protein>
    <submittedName>
        <fullName evidence="2">(diamondback moth) hypothetical protein</fullName>
    </submittedName>
</protein>
<proteinExistence type="predicted"/>
<dbReference type="AlphaFoldDB" id="A0A8S4GF17"/>
<sequence length="96" mass="10409">MTIDGLKTPSACHHQSHGPITIEVGMGGLASSGKAGQWPRFLLSLVDRGGGRSAQRRLRRRGIHLGYEGKLFPLWKPRKSPPPAPPPAYETAPPLH</sequence>
<name>A0A8S4GF17_PLUXY</name>
<evidence type="ECO:0000313" key="2">
    <source>
        <dbReference type="EMBL" id="CAG9137448.1"/>
    </source>
</evidence>
<dbReference type="EMBL" id="CAJHNJ030000241">
    <property type="protein sequence ID" value="CAG9137448.1"/>
    <property type="molecule type" value="Genomic_DNA"/>
</dbReference>
<feature type="region of interest" description="Disordered" evidence="1">
    <location>
        <begin position="74"/>
        <end position="96"/>
    </location>
</feature>
<evidence type="ECO:0000256" key="1">
    <source>
        <dbReference type="SAM" id="MobiDB-lite"/>
    </source>
</evidence>
<dbReference type="Proteomes" id="UP000653454">
    <property type="component" value="Unassembled WGS sequence"/>
</dbReference>
<comment type="caution">
    <text evidence="2">The sequence shown here is derived from an EMBL/GenBank/DDBJ whole genome shotgun (WGS) entry which is preliminary data.</text>
</comment>
<accession>A0A8S4GF17</accession>
<organism evidence="2 3">
    <name type="scientific">Plutella xylostella</name>
    <name type="common">Diamondback moth</name>
    <name type="synonym">Plutella maculipennis</name>
    <dbReference type="NCBI Taxonomy" id="51655"/>
    <lineage>
        <taxon>Eukaryota</taxon>
        <taxon>Metazoa</taxon>
        <taxon>Ecdysozoa</taxon>
        <taxon>Arthropoda</taxon>
        <taxon>Hexapoda</taxon>
        <taxon>Insecta</taxon>
        <taxon>Pterygota</taxon>
        <taxon>Neoptera</taxon>
        <taxon>Endopterygota</taxon>
        <taxon>Lepidoptera</taxon>
        <taxon>Glossata</taxon>
        <taxon>Ditrysia</taxon>
        <taxon>Yponomeutoidea</taxon>
        <taxon>Plutellidae</taxon>
        <taxon>Plutella</taxon>
    </lineage>
</organism>
<reference evidence="2" key="1">
    <citation type="submission" date="2020-11" db="EMBL/GenBank/DDBJ databases">
        <authorList>
            <person name="Whiteford S."/>
        </authorList>
    </citation>
    <scope>NUCLEOTIDE SEQUENCE</scope>
</reference>
<keyword evidence="3" id="KW-1185">Reference proteome</keyword>